<keyword evidence="1" id="KW-0812">Transmembrane</keyword>
<evidence type="ECO:0000256" key="1">
    <source>
        <dbReference type="SAM" id="Phobius"/>
    </source>
</evidence>
<dbReference type="Gene3D" id="2.60.40.10">
    <property type="entry name" value="Immunoglobulins"/>
    <property type="match status" value="1"/>
</dbReference>
<dbReference type="PANTHER" id="PTHR23279">
    <property type="entry name" value="DEFECTIVE PROBOSCIS EXTENSION RESPONSE DPR -RELATED"/>
    <property type="match status" value="1"/>
</dbReference>
<dbReference type="InterPro" id="IPR036179">
    <property type="entry name" value="Ig-like_dom_sf"/>
</dbReference>
<organism evidence="3 4">
    <name type="scientific">Vespula pensylvanica</name>
    <name type="common">Western yellow jacket</name>
    <name type="synonym">Wasp</name>
    <dbReference type="NCBI Taxonomy" id="30213"/>
    <lineage>
        <taxon>Eukaryota</taxon>
        <taxon>Metazoa</taxon>
        <taxon>Ecdysozoa</taxon>
        <taxon>Arthropoda</taxon>
        <taxon>Hexapoda</taxon>
        <taxon>Insecta</taxon>
        <taxon>Pterygota</taxon>
        <taxon>Neoptera</taxon>
        <taxon>Endopterygota</taxon>
        <taxon>Hymenoptera</taxon>
        <taxon>Apocrita</taxon>
        <taxon>Aculeata</taxon>
        <taxon>Vespoidea</taxon>
        <taxon>Vespidae</taxon>
        <taxon>Vespinae</taxon>
        <taxon>Vespula</taxon>
    </lineage>
</organism>
<dbReference type="PROSITE" id="PS50835">
    <property type="entry name" value="IG_LIKE"/>
    <property type="match status" value="1"/>
</dbReference>
<gene>
    <name evidence="3" type="ORF">H0235_007791</name>
</gene>
<dbReference type="InterPro" id="IPR037448">
    <property type="entry name" value="Zig-8"/>
</dbReference>
<dbReference type="GO" id="GO:0032589">
    <property type="term" value="C:neuron projection membrane"/>
    <property type="evidence" value="ECO:0007669"/>
    <property type="project" value="TreeGrafter"/>
</dbReference>
<accession>A0A834UA47</accession>
<keyword evidence="1" id="KW-1133">Transmembrane helix</keyword>
<dbReference type="SMART" id="SM00409">
    <property type="entry name" value="IG"/>
    <property type="match status" value="1"/>
</dbReference>
<protein>
    <recommendedName>
        <fullName evidence="2">Ig-like domain-containing protein</fullName>
    </recommendedName>
</protein>
<keyword evidence="1" id="KW-0472">Membrane</keyword>
<dbReference type="InterPro" id="IPR013783">
    <property type="entry name" value="Ig-like_fold"/>
</dbReference>
<proteinExistence type="predicted"/>
<dbReference type="Proteomes" id="UP000600918">
    <property type="component" value="Unassembled WGS sequence"/>
</dbReference>
<evidence type="ECO:0000313" key="3">
    <source>
        <dbReference type="EMBL" id="KAF7425353.1"/>
    </source>
</evidence>
<feature type="domain" description="Ig-like" evidence="2">
    <location>
        <begin position="119"/>
        <end position="278"/>
    </location>
</feature>
<comment type="caution">
    <text evidence="3">The sequence shown here is derived from an EMBL/GenBank/DDBJ whole genome shotgun (WGS) entry which is preliminary data.</text>
</comment>
<reference evidence="3" key="1">
    <citation type="journal article" date="2020" name="G3 (Bethesda)">
        <title>High-Quality Assemblies for Three Invasive Social Wasps from the &lt;i&gt;Vespula&lt;/i&gt; Genus.</title>
        <authorList>
            <person name="Harrop T.W.R."/>
            <person name="Guhlin J."/>
            <person name="McLaughlin G.M."/>
            <person name="Permina E."/>
            <person name="Stockwell P."/>
            <person name="Gilligan J."/>
            <person name="Le Lec M.F."/>
            <person name="Gruber M.A.M."/>
            <person name="Quinn O."/>
            <person name="Lovegrove M."/>
            <person name="Duncan E.J."/>
            <person name="Remnant E.J."/>
            <person name="Van Eeckhoven J."/>
            <person name="Graham B."/>
            <person name="Knapp R.A."/>
            <person name="Langford K.W."/>
            <person name="Kronenberg Z."/>
            <person name="Press M.O."/>
            <person name="Eacker S.M."/>
            <person name="Wilson-Rankin E.E."/>
            <person name="Purcell J."/>
            <person name="Lester P.J."/>
            <person name="Dearden P.K."/>
        </authorList>
    </citation>
    <scope>NUCLEOTIDE SEQUENCE</scope>
    <source>
        <strain evidence="3">Volc-1</strain>
    </source>
</reference>
<dbReference type="EMBL" id="JACSDY010000006">
    <property type="protein sequence ID" value="KAF7425353.1"/>
    <property type="molecule type" value="Genomic_DNA"/>
</dbReference>
<name>A0A834UA47_VESPE</name>
<evidence type="ECO:0000313" key="4">
    <source>
        <dbReference type="Proteomes" id="UP000600918"/>
    </source>
</evidence>
<dbReference type="SUPFAM" id="SSF48726">
    <property type="entry name" value="Immunoglobulin"/>
    <property type="match status" value="1"/>
</dbReference>
<feature type="transmembrane region" description="Helical" evidence="1">
    <location>
        <begin position="460"/>
        <end position="483"/>
    </location>
</feature>
<sequence length="492" mass="56180">MRNVLSPLEYRVGKSHDQYSFHSGGFVLMNEQNVTWSREIVNGVVQSDDVGYEHRDKARSKCLRSSSKDLPLSTDQVSTRATTAAKRSVATDAPMLNYIFDAHSTLNKHQHHHDHRWGPHFESESSAKNITIQAGASVVLDCKISLLQDKTNGRKSLKIIDYLIACERLIAVIRDVFQLSKRVTAFTANGYDPLERTHSPVRNAKTLRNPEPPSLSPRSVSWVRRQENSEKMNLLTVGHLTYTGDPRYTIVFQYPDNWRLEIKRVNSSDEGQYECQISTHPPKFIRINLHINAEGFEKGSRSDNLLETTASVVTYTYQEVEGSCSLVERAGERTRSKGSVYNPRQEDIQRKRAPSVQIVDAAGQPLRDKYYEADSTIELLCVVRHIAMQVQYSVVQWLHGNRTLNYDTTRGALMLICELFILNEELLPRKTGVEKNYNINQRLCKNLAGKKFGKLFNETWIVALNLLLPLYYIQLYFVCGYIINSVFSSTIK</sequence>
<dbReference type="InterPro" id="IPR003599">
    <property type="entry name" value="Ig_sub"/>
</dbReference>
<dbReference type="GO" id="GO:0050808">
    <property type="term" value="P:synapse organization"/>
    <property type="evidence" value="ECO:0007669"/>
    <property type="project" value="TreeGrafter"/>
</dbReference>
<dbReference type="InterPro" id="IPR007110">
    <property type="entry name" value="Ig-like_dom"/>
</dbReference>
<keyword evidence="4" id="KW-1185">Reference proteome</keyword>
<dbReference type="PANTHER" id="PTHR23279:SF12">
    <property type="entry name" value="DEFECTIVE PROBOSCIS EXTENSION RESPONSE 14, ISOFORM A-RELATED"/>
    <property type="match status" value="1"/>
</dbReference>
<dbReference type="AlphaFoldDB" id="A0A834UA47"/>
<evidence type="ECO:0000259" key="2">
    <source>
        <dbReference type="PROSITE" id="PS50835"/>
    </source>
</evidence>